<dbReference type="Proteomes" id="UP001561046">
    <property type="component" value="Unassembled WGS sequence"/>
</dbReference>
<sequence>MKKMLALAAVALMLTGCVVPPPYYDHGRGHGRGNDQGQDYDDGGYHCPPGQAKKGRC</sequence>
<evidence type="ECO:0000313" key="3">
    <source>
        <dbReference type="Proteomes" id="UP001561046"/>
    </source>
</evidence>
<organism evidence="2 3">
    <name type="scientific">Comamonas guangdongensis</name>
    <dbReference type="NCBI Taxonomy" id="510515"/>
    <lineage>
        <taxon>Bacteria</taxon>
        <taxon>Pseudomonadati</taxon>
        <taxon>Pseudomonadota</taxon>
        <taxon>Betaproteobacteria</taxon>
        <taxon>Burkholderiales</taxon>
        <taxon>Comamonadaceae</taxon>
        <taxon>Comamonas</taxon>
    </lineage>
</organism>
<evidence type="ECO:0000313" key="2">
    <source>
        <dbReference type="EMBL" id="MEX8194909.1"/>
    </source>
</evidence>
<gene>
    <name evidence="2" type="ORF">AB6724_18920</name>
</gene>
<accession>A0ABV3ZZ70</accession>
<evidence type="ECO:0008006" key="4">
    <source>
        <dbReference type="Google" id="ProtNLM"/>
    </source>
</evidence>
<evidence type="ECO:0000256" key="1">
    <source>
        <dbReference type="SAM" id="MobiDB-lite"/>
    </source>
</evidence>
<keyword evidence="3" id="KW-1185">Reference proteome</keyword>
<name>A0ABV3ZZ70_9BURK</name>
<dbReference type="PROSITE" id="PS51257">
    <property type="entry name" value="PROKAR_LIPOPROTEIN"/>
    <property type="match status" value="1"/>
</dbReference>
<reference evidence="2 3" key="1">
    <citation type="journal article" date="2013" name="Int. J. Syst. Evol. Microbiol.">
        <title>Comamonas guangdongensis sp. nov., isolated from subterranean forest sediment, and emended description of the genus Comamonas.</title>
        <authorList>
            <person name="Zhang J."/>
            <person name="Wang Y."/>
            <person name="Zhou S."/>
            <person name="Wu C."/>
            <person name="He J."/>
            <person name="Li F."/>
        </authorList>
    </citation>
    <scope>NUCLEOTIDE SEQUENCE [LARGE SCALE GENOMIC DNA]</scope>
    <source>
        <strain evidence="2 3">CCTCC AB2011133</strain>
    </source>
</reference>
<dbReference type="RefSeq" id="WP_369340085.1">
    <property type="nucleotide sequence ID" value="NZ_JBFYGN010000028.1"/>
</dbReference>
<feature type="region of interest" description="Disordered" evidence="1">
    <location>
        <begin position="25"/>
        <end position="57"/>
    </location>
</feature>
<dbReference type="EMBL" id="JBFYGN010000028">
    <property type="protein sequence ID" value="MEX8194909.1"/>
    <property type="molecule type" value="Genomic_DNA"/>
</dbReference>
<comment type="caution">
    <text evidence="2">The sequence shown here is derived from an EMBL/GenBank/DDBJ whole genome shotgun (WGS) entry which is preliminary data.</text>
</comment>
<protein>
    <recommendedName>
        <fullName evidence="4">Lipoprotein</fullName>
    </recommendedName>
</protein>
<proteinExistence type="predicted"/>